<dbReference type="AlphaFoldDB" id="A0A6A6WW16"/>
<reference evidence="1" key="1">
    <citation type="journal article" date="2020" name="Stud. Mycol.">
        <title>101 Dothideomycetes genomes: a test case for predicting lifestyles and emergence of pathogens.</title>
        <authorList>
            <person name="Haridas S."/>
            <person name="Albert R."/>
            <person name="Binder M."/>
            <person name="Bloem J."/>
            <person name="Labutti K."/>
            <person name="Salamov A."/>
            <person name="Andreopoulos B."/>
            <person name="Baker S."/>
            <person name="Barry K."/>
            <person name="Bills G."/>
            <person name="Bluhm B."/>
            <person name="Cannon C."/>
            <person name="Castanera R."/>
            <person name="Culley D."/>
            <person name="Daum C."/>
            <person name="Ezra D."/>
            <person name="Gonzalez J."/>
            <person name="Henrissat B."/>
            <person name="Kuo A."/>
            <person name="Liang C."/>
            <person name="Lipzen A."/>
            <person name="Lutzoni F."/>
            <person name="Magnuson J."/>
            <person name="Mondo S."/>
            <person name="Nolan M."/>
            <person name="Ohm R."/>
            <person name="Pangilinan J."/>
            <person name="Park H.-J."/>
            <person name="Ramirez L."/>
            <person name="Alfaro M."/>
            <person name="Sun H."/>
            <person name="Tritt A."/>
            <person name="Yoshinaga Y."/>
            <person name="Zwiers L.-H."/>
            <person name="Turgeon B."/>
            <person name="Goodwin S."/>
            <person name="Spatafora J."/>
            <person name="Crous P."/>
            <person name="Grigoriev I."/>
        </authorList>
    </citation>
    <scope>NUCLEOTIDE SEQUENCE</scope>
    <source>
        <strain evidence="1">CBS 109.77</strain>
    </source>
</reference>
<dbReference type="Proteomes" id="UP000799757">
    <property type="component" value="Unassembled WGS sequence"/>
</dbReference>
<evidence type="ECO:0000313" key="1">
    <source>
        <dbReference type="EMBL" id="KAF2788091.1"/>
    </source>
</evidence>
<evidence type="ECO:0000313" key="2">
    <source>
        <dbReference type="Proteomes" id="UP000799757"/>
    </source>
</evidence>
<keyword evidence="2" id="KW-1185">Reference proteome</keyword>
<accession>A0A6A6WW16</accession>
<organism evidence="1 2">
    <name type="scientific">Melanomma pulvis-pyrius CBS 109.77</name>
    <dbReference type="NCBI Taxonomy" id="1314802"/>
    <lineage>
        <taxon>Eukaryota</taxon>
        <taxon>Fungi</taxon>
        <taxon>Dikarya</taxon>
        <taxon>Ascomycota</taxon>
        <taxon>Pezizomycotina</taxon>
        <taxon>Dothideomycetes</taxon>
        <taxon>Pleosporomycetidae</taxon>
        <taxon>Pleosporales</taxon>
        <taxon>Melanommataceae</taxon>
        <taxon>Melanomma</taxon>
    </lineage>
</organism>
<proteinExistence type="predicted"/>
<name>A0A6A6WW16_9PLEO</name>
<protein>
    <submittedName>
        <fullName evidence="1">Uncharacterized protein</fullName>
    </submittedName>
</protein>
<sequence>MQRWLQPLAYERGKLARGLEETFSNKFTLSRSQLALLFDGRGSTCHLPTTLADNTPSKSPSLHETQYKDLPLFGFTIAKT</sequence>
<dbReference type="EMBL" id="MU002248">
    <property type="protein sequence ID" value="KAF2788091.1"/>
    <property type="molecule type" value="Genomic_DNA"/>
</dbReference>
<gene>
    <name evidence="1" type="ORF">K505DRAFT_116861</name>
</gene>